<keyword evidence="1" id="KW-0732">Signal</keyword>
<dbReference type="Pfam" id="PF13088">
    <property type="entry name" value="BNR_2"/>
    <property type="match status" value="1"/>
</dbReference>
<proteinExistence type="predicted"/>
<dbReference type="InterPro" id="IPR008979">
    <property type="entry name" value="Galactose-bd-like_sf"/>
</dbReference>
<evidence type="ECO:0000259" key="4">
    <source>
        <dbReference type="Pfam" id="PF22888"/>
    </source>
</evidence>
<dbReference type="OrthoDB" id="2524392at2"/>
<dbReference type="InterPro" id="IPR011040">
    <property type="entry name" value="Sialidase"/>
</dbReference>
<comment type="caution">
    <text evidence="5">The sequence shown here is derived from an EMBL/GenBank/DDBJ whole genome shotgun (WGS) entry which is preliminary data.</text>
</comment>
<evidence type="ECO:0000313" key="6">
    <source>
        <dbReference type="Proteomes" id="UP000307943"/>
    </source>
</evidence>
<accession>A0A5C4T4I9</accession>
<organism evidence="5 6">
    <name type="scientific">Paenibacillus hemerocallicola</name>
    <dbReference type="NCBI Taxonomy" id="1172614"/>
    <lineage>
        <taxon>Bacteria</taxon>
        <taxon>Bacillati</taxon>
        <taxon>Bacillota</taxon>
        <taxon>Bacilli</taxon>
        <taxon>Bacillales</taxon>
        <taxon>Paenibacillaceae</taxon>
        <taxon>Paenibacillus</taxon>
    </lineage>
</organism>
<dbReference type="EMBL" id="VDCQ01000035">
    <property type="protein sequence ID" value="TNJ63991.1"/>
    <property type="molecule type" value="Genomic_DNA"/>
</dbReference>
<dbReference type="InterPro" id="IPR000421">
    <property type="entry name" value="FA58C"/>
</dbReference>
<dbReference type="Proteomes" id="UP000307943">
    <property type="component" value="Unassembled WGS sequence"/>
</dbReference>
<feature type="domain" description="Sialidase" evidence="3">
    <location>
        <begin position="77"/>
        <end position="334"/>
    </location>
</feature>
<sequence length="601" mass="65804">MKINKTVRAASVLLFLSLLLVSFQPVKADIESGQPDVIVAEGGTRNTYFPDVEKLQNGDLIVVYYDSLAHSSPSGRISMVRSMDDGLTWSAPVTVADSVYDDRDPSIMQTSDGTLLLSYFSTDLSQTPSQPVGTFIVRSNDGGLTWSSPVKVQSQFHSVANTSKIVELDSGDLLIPLYGKKTGHYWWKAFVSRSTDGGVSWSNEVEIQNPANASNFVEPALADLGNGHLMVMIRTGALSQEAHSYDNGLTWTTPVQTDLEAHASNLLVLDPGNPNSNILHMWGDYSDQFAFGRPVVGQIVQADGTPVSERVMMYAGHCNDESYPSSIRLDDGRIFTVYYDACAKHVGGTFSTVNDFMDYEAPTTYWDSATGKLDLWRMYANGNLQITTDMNYTPSYYEPHGAIDGNPSYTYSAAKVQTGEGAYWSIEMDQSYPISKIGVVLKPGYEETANIYLSADGVSWGSPVAAFDYVITNEMEYVVLNQPVYAKYAKVEIVESRGTDILAEFSLFVPADTGTAGAMLDQIEQYEQAGQINAVFADQLTYRLTTIQQLVSQNANTDAAAYLQDFLQTINAPSVLGQQLLSEMASTTLSAEANLFIRLIS</sequence>
<evidence type="ECO:0000256" key="1">
    <source>
        <dbReference type="SAM" id="SignalP"/>
    </source>
</evidence>
<dbReference type="Pfam" id="PF22888">
    <property type="entry name" value="FIMAH"/>
    <property type="match status" value="1"/>
</dbReference>
<dbReference type="Gene3D" id="2.120.10.10">
    <property type="match status" value="1"/>
</dbReference>
<feature type="domain" description="F5/8 type C" evidence="2">
    <location>
        <begin position="388"/>
        <end position="495"/>
    </location>
</feature>
<gene>
    <name evidence="5" type="ORF">FE784_22820</name>
</gene>
<dbReference type="PANTHER" id="PTHR43752">
    <property type="entry name" value="BNR/ASP-BOX REPEAT FAMILY PROTEIN"/>
    <property type="match status" value="1"/>
</dbReference>
<reference evidence="5 6" key="1">
    <citation type="submission" date="2019-05" db="EMBL/GenBank/DDBJ databases">
        <title>We sequenced the genome of Paenibacillus hemerocallicola KCTC 33185 for further insight into its adaptation and study the phylogeny of Paenibacillus.</title>
        <authorList>
            <person name="Narsing Rao M.P."/>
        </authorList>
    </citation>
    <scope>NUCLEOTIDE SEQUENCE [LARGE SCALE GENOMIC DNA]</scope>
    <source>
        <strain evidence="5 6">KCTC 33185</strain>
    </source>
</reference>
<evidence type="ECO:0000313" key="5">
    <source>
        <dbReference type="EMBL" id="TNJ63991.1"/>
    </source>
</evidence>
<dbReference type="InterPro" id="IPR036278">
    <property type="entry name" value="Sialidase_sf"/>
</dbReference>
<evidence type="ECO:0000259" key="2">
    <source>
        <dbReference type="Pfam" id="PF00754"/>
    </source>
</evidence>
<protein>
    <submittedName>
        <fullName evidence="5">Uncharacterized protein</fullName>
    </submittedName>
</protein>
<dbReference type="Gene3D" id="2.60.120.260">
    <property type="entry name" value="Galactose-binding domain-like"/>
    <property type="match status" value="1"/>
</dbReference>
<dbReference type="CDD" id="cd15482">
    <property type="entry name" value="Sialidase_non-viral"/>
    <property type="match status" value="1"/>
</dbReference>
<dbReference type="SUPFAM" id="SSF49785">
    <property type="entry name" value="Galactose-binding domain-like"/>
    <property type="match status" value="1"/>
</dbReference>
<name>A0A5C4T4I9_9BACL</name>
<feature type="signal peptide" evidence="1">
    <location>
        <begin position="1"/>
        <end position="28"/>
    </location>
</feature>
<dbReference type="SUPFAM" id="SSF50939">
    <property type="entry name" value="Sialidases"/>
    <property type="match status" value="1"/>
</dbReference>
<keyword evidence="6" id="KW-1185">Reference proteome</keyword>
<evidence type="ECO:0000259" key="3">
    <source>
        <dbReference type="Pfam" id="PF13088"/>
    </source>
</evidence>
<dbReference type="InterPro" id="IPR054470">
    <property type="entry name" value="FIMAH_dom"/>
</dbReference>
<dbReference type="Pfam" id="PF00754">
    <property type="entry name" value="F5_F8_type_C"/>
    <property type="match status" value="1"/>
</dbReference>
<dbReference type="RefSeq" id="WP_139604538.1">
    <property type="nucleotide sequence ID" value="NZ_VDCQ01000035.1"/>
</dbReference>
<dbReference type="AlphaFoldDB" id="A0A5C4T4I9"/>
<feature type="domain" description="FIMAH" evidence="4">
    <location>
        <begin position="518"/>
        <end position="597"/>
    </location>
</feature>
<feature type="chain" id="PRO_5022952414" evidence="1">
    <location>
        <begin position="29"/>
        <end position="601"/>
    </location>
</feature>
<dbReference type="PANTHER" id="PTHR43752:SF2">
    <property type="entry name" value="BNR_ASP-BOX REPEAT FAMILY PROTEIN"/>
    <property type="match status" value="1"/>
</dbReference>